<dbReference type="GO" id="GO:0005737">
    <property type="term" value="C:cytoplasm"/>
    <property type="evidence" value="ECO:0007669"/>
    <property type="project" value="TreeGrafter"/>
</dbReference>
<evidence type="ECO:0000256" key="6">
    <source>
        <dbReference type="ARBA" id="ARBA00023002"/>
    </source>
</evidence>
<dbReference type="PANTHER" id="PTHR45936">
    <property type="entry name" value="TRNA-DIHYDROURIDINE(20) SYNTHASE [NAD(P)+]-LIKE"/>
    <property type="match status" value="1"/>
</dbReference>
<dbReference type="AlphaFoldDB" id="A0AAD5BC34"/>
<dbReference type="Gene3D" id="3.20.20.70">
    <property type="entry name" value="Aldolase class I"/>
    <property type="match status" value="1"/>
</dbReference>
<gene>
    <name evidence="12" type="ORF">KGF57_003953</name>
</gene>
<feature type="compositionally biased region" description="Basic and acidic residues" evidence="10">
    <location>
        <begin position="425"/>
        <end position="437"/>
    </location>
</feature>
<accession>A0AAD5BC34</accession>
<dbReference type="CDD" id="cd02801">
    <property type="entry name" value="DUS_like_FMN"/>
    <property type="match status" value="1"/>
</dbReference>
<dbReference type="InterPro" id="IPR035587">
    <property type="entry name" value="DUS-like_FMN-bd"/>
</dbReference>
<sequence length="467" mass="52917">MLKRMVDYTNKVCLAPMVRSGELPIRLLSLKYDCDLVWSPELIDKKLISTTRVENAKLGTVDYIAQNNHNHSNNNNKKQSQNHETVVFRKHPNEAGKLILQLGTSDPNLAVAAAEKVIQDVDGIDLNCGCPKSFSTHSGMGAELLKTPELLCSILTNLVEKVGKPNNKPISCKIRLLPNYEASRRLVEQICSTTGIANLTIHCRTPIMRNRQDPIWNYLPKLIPLIESFGISVVLNGNFQSRSDLQTVQQALNNDRLSIMIAEAAEANPSVFASMEKEKTPTKSVQSQHSLINEVYELGSKYHLYSGTKFMIMNMIPGKSKYYQKFSQSKNFEQMKQIIDELNSVDKDEEKDKIFQIMNKNCQKSHFFQNAQGFENYITGTRRDDILQFFGNWESNQEEMLQDLKDSPTKRTVEIPKHKLKRQKKSDGHEAQEKLQKDNAVGVEMDAKLEVQAVSANQINGQTVQTV</sequence>
<evidence type="ECO:0000256" key="7">
    <source>
        <dbReference type="ARBA" id="ARBA00023027"/>
    </source>
</evidence>
<evidence type="ECO:0000256" key="2">
    <source>
        <dbReference type="ARBA" id="ARBA00022630"/>
    </source>
</evidence>
<keyword evidence="2" id="KW-0285">Flavoprotein</keyword>
<evidence type="ECO:0000256" key="3">
    <source>
        <dbReference type="ARBA" id="ARBA00022643"/>
    </source>
</evidence>
<dbReference type="SUPFAM" id="SSF51395">
    <property type="entry name" value="FMN-linked oxidoreductases"/>
    <property type="match status" value="1"/>
</dbReference>
<dbReference type="EMBL" id="JAIHNG010000139">
    <property type="protein sequence ID" value="KAI5953744.1"/>
    <property type="molecule type" value="Genomic_DNA"/>
</dbReference>
<keyword evidence="3" id="KW-0288">FMN</keyword>
<comment type="catalytic activity">
    <reaction evidence="8">
        <text>a 5,6-dihydrouridine in mRNA + NAD(+) = a uridine in mRNA + NADH + H(+)</text>
        <dbReference type="Rhea" id="RHEA:69851"/>
        <dbReference type="Rhea" id="RHEA-COMP:14658"/>
        <dbReference type="Rhea" id="RHEA-COMP:17789"/>
        <dbReference type="ChEBI" id="CHEBI:15378"/>
        <dbReference type="ChEBI" id="CHEBI:57540"/>
        <dbReference type="ChEBI" id="CHEBI:57945"/>
        <dbReference type="ChEBI" id="CHEBI:65315"/>
        <dbReference type="ChEBI" id="CHEBI:74443"/>
    </reaction>
    <physiologicalReaction direction="right-to-left" evidence="8">
        <dbReference type="Rhea" id="RHEA:69853"/>
    </physiologicalReaction>
</comment>
<keyword evidence="5" id="KW-0819">tRNA processing</keyword>
<keyword evidence="7" id="KW-0520">NAD</keyword>
<keyword evidence="4" id="KW-0507">mRNA processing</keyword>
<organism evidence="12 13">
    <name type="scientific">Candida theae</name>
    <dbReference type="NCBI Taxonomy" id="1198502"/>
    <lineage>
        <taxon>Eukaryota</taxon>
        <taxon>Fungi</taxon>
        <taxon>Dikarya</taxon>
        <taxon>Ascomycota</taxon>
        <taxon>Saccharomycotina</taxon>
        <taxon>Pichiomycetes</taxon>
        <taxon>Debaryomycetaceae</taxon>
        <taxon>Candida/Lodderomyces clade</taxon>
        <taxon>Candida</taxon>
    </lineage>
</organism>
<evidence type="ECO:0000256" key="4">
    <source>
        <dbReference type="ARBA" id="ARBA00022664"/>
    </source>
</evidence>
<keyword evidence="13" id="KW-1185">Reference proteome</keyword>
<proteinExistence type="predicted"/>
<evidence type="ECO:0000256" key="9">
    <source>
        <dbReference type="ARBA" id="ARBA00049447"/>
    </source>
</evidence>
<dbReference type="PANTHER" id="PTHR45936:SF1">
    <property type="entry name" value="TRNA-DIHYDROURIDINE(20) SYNTHASE [NAD(P)+]-LIKE"/>
    <property type="match status" value="1"/>
</dbReference>
<keyword evidence="6" id="KW-0560">Oxidoreductase</keyword>
<comment type="caution">
    <text evidence="12">The sequence shown here is derived from an EMBL/GenBank/DDBJ whole genome shotgun (WGS) entry which is preliminary data.</text>
</comment>
<dbReference type="InterPro" id="IPR018517">
    <property type="entry name" value="tRNA_hU_synthase_CS"/>
</dbReference>
<reference evidence="12 13" key="1">
    <citation type="journal article" date="2022" name="DNA Res.">
        <title>Genome analysis of five recently described species of the CUG-Ser clade uncovers Candida theae as a new hybrid lineage with pathogenic potential in the Candida parapsilosis species complex.</title>
        <authorList>
            <person name="Mixao V."/>
            <person name="Del Olmo V."/>
            <person name="Hegedusova E."/>
            <person name="Saus E."/>
            <person name="Pryszcz L."/>
            <person name="Cillingova A."/>
            <person name="Nosek J."/>
            <person name="Gabaldon T."/>
        </authorList>
    </citation>
    <scope>NUCLEOTIDE SEQUENCE [LARGE SCALE GENOMIC DNA]</scope>
    <source>
        <strain evidence="12 13">CBS 12239</strain>
    </source>
</reference>
<dbReference type="GO" id="GO:0017150">
    <property type="term" value="F:tRNA dihydrouridine synthase activity"/>
    <property type="evidence" value="ECO:0007669"/>
    <property type="project" value="InterPro"/>
</dbReference>
<dbReference type="Proteomes" id="UP001204833">
    <property type="component" value="Unassembled WGS sequence"/>
</dbReference>
<evidence type="ECO:0000259" key="11">
    <source>
        <dbReference type="Pfam" id="PF01207"/>
    </source>
</evidence>
<dbReference type="InterPro" id="IPR013785">
    <property type="entry name" value="Aldolase_TIM"/>
</dbReference>
<dbReference type="PROSITE" id="PS01136">
    <property type="entry name" value="UPF0034"/>
    <property type="match status" value="1"/>
</dbReference>
<dbReference type="RefSeq" id="XP_051607528.1">
    <property type="nucleotide sequence ID" value="XM_051753423.1"/>
</dbReference>
<evidence type="ECO:0000256" key="1">
    <source>
        <dbReference type="ARBA" id="ARBA00001917"/>
    </source>
</evidence>
<comment type="catalytic activity">
    <reaction evidence="9">
        <text>a 5,6-dihydrouridine in mRNA + NADP(+) = a uridine in mRNA + NADPH + H(+)</text>
        <dbReference type="Rhea" id="RHEA:69855"/>
        <dbReference type="Rhea" id="RHEA-COMP:14658"/>
        <dbReference type="Rhea" id="RHEA-COMP:17789"/>
        <dbReference type="ChEBI" id="CHEBI:15378"/>
        <dbReference type="ChEBI" id="CHEBI:57783"/>
        <dbReference type="ChEBI" id="CHEBI:58349"/>
        <dbReference type="ChEBI" id="CHEBI:65315"/>
        <dbReference type="ChEBI" id="CHEBI:74443"/>
    </reaction>
    <physiologicalReaction direction="right-to-left" evidence="9">
        <dbReference type="Rhea" id="RHEA:69857"/>
    </physiologicalReaction>
</comment>
<evidence type="ECO:0000313" key="13">
    <source>
        <dbReference type="Proteomes" id="UP001204833"/>
    </source>
</evidence>
<dbReference type="InterPro" id="IPR052582">
    <property type="entry name" value="tRNA-DUS-like"/>
</dbReference>
<feature type="domain" description="DUS-like FMN-binding" evidence="11">
    <location>
        <begin position="36"/>
        <end position="341"/>
    </location>
</feature>
<dbReference type="GO" id="GO:0006397">
    <property type="term" value="P:mRNA processing"/>
    <property type="evidence" value="ECO:0007669"/>
    <property type="project" value="UniProtKB-KW"/>
</dbReference>
<feature type="region of interest" description="Disordered" evidence="10">
    <location>
        <begin position="419"/>
        <end position="439"/>
    </location>
</feature>
<protein>
    <submittedName>
        <fullName evidence="12">SMM1</fullName>
    </submittedName>
</protein>
<evidence type="ECO:0000256" key="10">
    <source>
        <dbReference type="SAM" id="MobiDB-lite"/>
    </source>
</evidence>
<dbReference type="GeneID" id="76152011"/>
<dbReference type="GO" id="GO:0050660">
    <property type="term" value="F:flavin adenine dinucleotide binding"/>
    <property type="evidence" value="ECO:0007669"/>
    <property type="project" value="InterPro"/>
</dbReference>
<evidence type="ECO:0000256" key="8">
    <source>
        <dbReference type="ARBA" id="ARBA00048342"/>
    </source>
</evidence>
<evidence type="ECO:0000313" key="12">
    <source>
        <dbReference type="EMBL" id="KAI5953744.1"/>
    </source>
</evidence>
<evidence type="ECO:0000256" key="5">
    <source>
        <dbReference type="ARBA" id="ARBA00022694"/>
    </source>
</evidence>
<name>A0AAD5BC34_9ASCO</name>
<comment type="cofactor">
    <cofactor evidence="1">
        <name>FMN</name>
        <dbReference type="ChEBI" id="CHEBI:58210"/>
    </cofactor>
</comment>
<dbReference type="Pfam" id="PF01207">
    <property type="entry name" value="Dus"/>
    <property type="match status" value="1"/>
</dbReference>